<dbReference type="Proteomes" id="UP000593564">
    <property type="component" value="Unassembled WGS sequence"/>
</dbReference>
<keyword evidence="2" id="KW-1185">Reference proteome</keyword>
<name>A0A7J7HBH3_CAMSI</name>
<gene>
    <name evidence="1" type="ORF">HYC85_015135</name>
</gene>
<dbReference type="AlphaFoldDB" id="A0A7J7HBH3"/>
<evidence type="ECO:0000313" key="1">
    <source>
        <dbReference type="EMBL" id="KAF5949178.1"/>
    </source>
</evidence>
<dbReference type="EMBL" id="JACBKZ010000006">
    <property type="protein sequence ID" value="KAF5949178.1"/>
    <property type="molecule type" value="Genomic_DNA"/>
</dbReference>
<proteinExistence type="predicted"/>
<reference evidence="1 2" key="2">
    <citation type="submission" date="2020-07" db="EMBL/GenBank/DDBJ databases">
        <title>Genome assembly of wild tea tree DASZ reveals pedigree and selection history of tea varieties.</title>
        <authorList>
            <person name="Zhang W."/>
        </authorList>
    </citation>
    <scope>NUCLEOTIDE SEQUENCE [LARGE SCALE GENOMIC DNA]</scope>
    <source>
        <strain evidence="2">cv. G240</strain>
        <tissue evidence="1">Leaf</tissue>
    </source>
</reference>
<reference evidence="2" key="1">
    <citation type="journal article" date="2020" name="Nat. Commun.">
        <title>Genome assembly of wild tea tree DASZ reveals pedigree and selection history of tea varieties.</title>
        <authorList>
            <person name="Zhang W."/>
            <person name="Zhang Y."/>
            <person name="Qiu H."/>
            <person name="Guo Y."/>
            <person name="Wan H."/>
            <person name="Zhang X."/>
            <person name="Scossa F."/>
            <person name="Alseekh S."/>
            <person name="Zhang Q."/>
            <person name="Wang P."/>
            <person name="Xu L."/>
            <person name="Schmidt M.H."/>
            <person name="Jia X."/>
            <person name="Li D."/>
            <person name="Zhu A."/>
            <person name="Guo F."/>
            <person name="Chen W."/>
            <person name="Ni D."/>
            <person name="Usadel B."/>
            <person name="Fernie A.R."/>
            <person name="Wen W."/>
        </authorList>
    </citation>
    <scope>NUCLEOTIDE SEQUENCE [LARGE SCALE GENOMIC DNA]</scope>
    <source>
        <strain evidence="2">cv. G240</strain>
    </source>
</reference>
<evidence type="ECO:0000313" key="2">
    <source>
        <dbReference type="Proteomes" id="UP000593564"/>
    </source>
</evidence>
<sequence>MKMRTVSRMVDCQSFLGQLEGTRRSVENWIRDEKNGGSSVQIVVMMEGKRTQVFLPMSKFGKDGRG</sequence>
<accession>A0A7J7HBH3</accession>
<protein>
    <submittedName>
        <fullName evidence="1">Uncharacterized protein</fullName>
    </submittedName>
</protein>
<comment type="caution">
    <text evidence="1">The sequence shown here is derived from an EMBL/GenBank/DDBJ whole genome shotgun (WGS) entry which is preliminary data.</text>
</comment>
<organism evidence="1 2">
    <name type="scientific">Camellia sinensis</name>
    <name type="common">Tea plant</name>
    <name type="synonym">Thea sinensis</name>
    <dbReference type="NCBI Taxonomy" id="4442"/>
    <lineage>
        <taxon>Eukaryota</taxon>
        <taxon>Viridiplantae</taxon>
        <taxon>Streptophyta</taxon>
        <taxon>Embryophyta</taxon>
        <taxon>Tracheophyta</taxon>
        <taxon>Spermatophyta</taxon>
        <taxon>Magnoliopsida</taxon>
        <taxon>eudicotyledons</taxon>
        <taxon>Gunneridae</taxon>
        <taxon>Pentapetalae</taxon>
        <taxon>asterids</taxon>
        <taxon>Ericales</taxon>
        <taxon>Theaceae</taxon>
        <taxon>Camellia</taxon>
    </lineage>
</organism>